<accession>A0ABS0CE66</accession>
<proteinExistence type="predicted"/>
<organism evidence="2 3">
    <name type="scientific">Nocardia abscessus</name>
    <dbReference type="NCBI Taxonomy" id="120957"/>
    <lineage>
        <taxon>Bacteria</taxon>
        <taxon>Bacillati</taxon>
        <taxon>Actinomycetota</taxon>
        <taxon>Actinomycetes</taxon>
        <taxon>Mycobacteriales</taxon>
        <taxon>Nocardiaceae</taxon>
        <taxon>Nocardia</taxon>
    </lineage>
</organism>
<dbReference type="Proteomes" id="UP000807309">
    <property type="component" value="Unassembled WGS sequence"/>
</dbReference>
<evidence type="ECO:0000256" key="1">
    <source>
        <dbReference type="SAM" id="MobiDB-lite"/>
    </source>
</evidence>
<gene>
    <name evidence="2" type="ORF">IU470_26385</name>
</gene>
<sequence length="215" mass="22649">MLPAPTLDAPATARRGTVIPVHGENWPCDMVRAFPDWAEPVTAQVQGGTFDARLGVPDRAELGSQFLPVACLGTFQRIVARTSVEIVSAPVVTTTTDGPTTSTDAPSTTAPTSGRPTTAQQVDDRSQETGLGDMLGLGGFLLALAAALLLARGLRKSEGGRSRPPNGDPHPPQVHVRVVADSAPSIHIRQVVRAPAVRVRLRAGEPWLHVEEVLG</sequence>
<feature type="compositionally biased region" description="Low complexity" evidence="1">
    <location>
        <begin position="93"/>
        <end position="114"/>
    </location>
</feature>
<dbReference type="EMBL" id="JADLRE010000024">
    <property type="protein sequence ID" value="MBF6228624.1"/>
    <property type="molecule type" value="Genomic_DNA"/>
</dbReference>
<comment type="caution">
    <text evidence="2">The sequence shown here is derived from an EMBL/GenBank/DDBJ whole genome shotgun (WGS) entry which is preliminary data.</text>
</comment>
<evidence type="ECO:0000313" key="3">
    <source>
        <dbReference type="Proteomes" id="UP000807309"/>
    </source>
</evidence>
<reference evidence="2 3" key="1">
    <citation type="submission" date="2020-10" db="EMBL/GenBank/DDBJ databases">
        <title>Identification of Nocardia species via Next-generation sequencing and recognition of intraspecies genetic diversity.</title>
        <authorList>
            <person name="Li P."/>
            <person name="Li P."/>
            <person name="Lu B."/>
        </authorList>
    </citation>
    <scope>NUCLEOTIDE SEQUENCE [LARGE SCALE GENOMIC DNA]</scope>
    <source>
        <strain evidence="2 3">N-11</strain>
    </source>
</reference>
<dbReference type="RefSeq" id="WP_195035506.1">
    <property type="nucleotide sequence ID" value="NZ_JADLRE010000024.1"/>
</dbReference>
<feature type="region of interest" description="Disordered" evidence="1">
    <location>
        <begin position="93"/>
        <end position="126"/>
    </location>
</feature>
<name>A0ABS0CE66_9NOCA</name>
<evidence type="ECO:0000313" key="2">
    <source>
        <dbReference type="EMBL" id="MBF6228624.1"/>
    </source>
</evidence>
<protein>
    <submittedName>
        <fullName evidence="2">Uncharacterized protein</fullName>
    </submittedName>
</protein>
<keyword evidence="3" id="KW-1185">Reference proteome</keyword>